<evidence type="ECO:0000256" key="6">
    <source>
        <dbReference type="ARBA" id="ARBA00022857"/>
    </source>
</evidence>
<keyword evidence="5" id="KW-0274">FAD</keyword>
<reference evidence="9 10" key="1">
    <citation type="submission" date="2019-03" db="EMBL/GenBank/DDBJ databases">
        <title>Efficiently degradation of phenoxyalkanoic acid herbicides by Cupriavidus oxalaticus strain X32.</title>
        <authorList>
            <person name="Sheng X."/>
        </authorList>
    </citation>
    <scope>NUCLEOTIDE SEQUENCE [LARGE SCALE GENOMIC DNA]</scope>
    <source>
        <strain evidence="9 10">X32</strain>
    </source>
</reference>
<dbReference type="AlphaFoldDB" id="A0A4P7L3N8"/>
<evidence type="ECO:0000256" key="8">
    <source>
        <dbReference type="SAM" id="MobiDB-lite"/>
    </source>
</evidence>
<keyword evidence="9" id="KW-0503">Monooxygenase</keyword>
<dbReference type="EMBL" id="CP038634">
    <property type="protein sequence ID" value="QBY50078.1"/>
    <property type="molecule type" value="Genomic_DNA"/>
</dbReference>
<comment type="similarity">
    <text evidence="3">Belongs to the lysine N(6)-hydroxylase/L-ornithine N(5)-oxygenase family.</text>
</comment>
<feature type="region of interest" description="Disordered" evidence="8">
    <location>
        <begin position="451"/>
        <end position="471"/>
    </location>
</feature>
<proteinExistence type="inferred from homology"/>
<evidence type="ECO:0000256" key="5">
    <source>
        <dbReference type="ARBA" id="ARBA00022827"/>
    </source>
</evidence>
<dbReference type="GO" id="GO:0004497">
    <property type="term" value="F:monooxygenase activity"/>
    <property type="evidence" value="ECO:0007669"/>
    <property type="project" value="UniProtKB-KW"/>
</dbReference>
<dbReference type="InterPro" id="IPR036188">
    <property type="entry name" value="FAD/NAD-bd_sf"/>
</dbReference>
<keyword evidence="4" id="KW-0285">Flavoprotein</keyword>
<dbReference type="Proteomes" id="UP000295294">
    <property type="component" value="Chromosome 1"/>
</dbReference>
<dbReference type="Pfam" id="PF13434">
    <property type="entry name" value="Lys_Orn_oxgnase"/>
    <property type="match status" value="1"/>
</dbReference>
<evidence type="ECO:0000256" key="2">
    <source>
        <dbReference type="ARBA" id="ARBA00004924"/>
    </source>
</evidence>
<evidence type="ECO:0000313" key="10">
    <source>
        <dbReference type="Proteomes" id="UP000295294"/>
    </source>
</evidence>
<evidence type="ECO:0000256" key="3">
    <source>
        <dbReference type="ARBA" id="ARBA00007588"/>
    </source>
</evidence>
<dbReference type="Gene3D" id="3.50.50.60">
    <property type="entry name" value="FAD/NAD(P)-binding domain"/>
    <property type="match status" value="1"/>
</dbReference>
<dbReference type="GO" id="GO:0006879">
    <property type="term" value="P:intracellular iron ion homeostasis"/>
    <property type="evidence" value="ECO:0007669"/>
    <property type="project" value="TreeGrafter"/>
</dbReference>
<keyword evidence="6" id="KW-0521">NADP</keyword>
<organism evidence="9 10">
    <name type="scientific">Cupriavidus oxalaticus</name>
    <dbReference type="NCBI Taxonomy" id="96344"/>
    <lineage>
        <taxon>Bacteria</taxon>
        <taxon>Pseudomonadati</taxon>
        <taxon>Pseudomonadota</taxon>
        <taxon>Betaproteobacteria</taxon>
        <taxon>Burkholderiales</taxon>
        <taxon>Burkholderiaceae</taxon>
        <taxon>Cupriavidus</taxon>
    </lineage>
</organism>
<dbReference type="SUPFAM" id="SSF51905">
    <property type="entry name" value="FAD/NAD(P)-binding domain"/>
    <property type="match status" value="2"/>
</dbReference>
<evidence type="ECO:0000256" key="7">
    <source>
        <dbReference type="ARBA" id="ARBA00023002"/>
    </source>
</evidence>
<keyword evidence="7" id="KW-0560">Oxidoreductase</keyword>
<comment type="cofactor">
    <cofactor evidence="1">
        <name>FAD</name>
        <dbReference type="ChEBI" id="CHEBI:57692"/>
    </cofactor>
</comment>
<evidence type="ECO:0000256" key="1">
    <source>
        <dbReference type="ARBA" id="ARBA00001974"/>
    </source>
</evidence>
<dbReference type="KEGG" id="cox:E0W60_02335"/>
<accession>A0A4P7L3N8</accession>
<dbReference type="OrthoDB" id="7527071at2"/>
<dbReference type="PANTHER" id="PTHR42802:SF1">
    <property type="entry name" value="L-ORNITHINE N(5)-MONOOXYGENASE"/>
    <property type="match status" value="1"/>
</dbReference>
<dbReference type="PANTHER" id="PTHR42802">
    <property type="entry name" value="MONOOXYGENASE"/>
    <property type="match status" value="1"/>
</dbReference>
<dbReference type="RefSeq" id="WP_135702891.1">
    <property type="nucleotide sequence ID" value="NZ_CP038634.1"/>
</dbReference>
<dbReference type="STRING" id="1349762.GCA_001592245_04373"/>
<evidence type="ECO:0000313" key="9">
    <source>
        <dbReference type="EMBL" id="QBY50078.1"/>
    </source>
</evidence>
<gene>
    <name evidence="9" type="ORF">E0W60_02335</name>
</gene>
<name>A0A4P7L3N8_9BURK</name>
<dbReference type="InterPro" id="IPR025700">
    <property type="entry name" value="Lys/Orn_oxygenase"/>
</dbReference>
<comment type="pathway">
    <text evidence="2">Siderophore biosynthesis.</text>
</comment>
<protein>
    <submittedName>
        <fullName evidence="9">Ornithine monooxygenase</fullName>
    </submittedName>
</protein>
<sequence length="471" mass="51676">MLYPASTFAANGARVDTGTPPVLDLLGIGFGPSNLALAVALREMLPQQAPFRFGFIEKKPGFVWHGNMLLDNSRMQISFLKDLVTMRNPASRYTFINYLHERERLLDFINTRTFYPSRYEFNDYLSWVAADFADSCHYGEEVVSVEPESAGANSGNGALACLRVTSRAADGALTVRRARNVVVSVGGAPSIPDTFVPLRGHARVFHSSNYLESLERLGQSGPVRRVAVIGSGQSAAEIFLDLHGREGSIEVDLVSRAPALKPADDSPFVNEIFNPRYIDYLFSRAPNEREQLLSEFGNTNYAVVDTDLIEAIYEVLYQQKVTGKVRHRLLAGCEARHAEADADGVRLDIARRDDGAHQLQRYDAVILATGYRRELHQSLLAPLASYLDDARGFQADRDYRLQMAPGCQAGVFLQGCCEATHGLSDTLLSVLAVRAQEIVAAVLGTGEGEARVMAPEPPRSRPARVAHAGAH</sequence>
<evidence type="ECO:0000256" key="4">
    <source>
        <dbReference type="ARBA" id="ARBA00022630"/>
    </source>
</evidence>